<sequence>MESTSTPPIPRTNGISYFGSIALLVSSITGPGLVTIPILFQDAGWFVCASSLLLCETASSIKGNEKFQRQIEFSYLTAILVSDKRKRFLIQLSLFISLQSVNIASILLSSHSLDTLLISLFGKTCGLGIYPQSGIYCVYEQGDYASPFGTNYMVATFGFMHGLTPSYIPNFGDDMSQVVGTVLFNYAFIVTVPSWVNDLDPKVPIRRSVFCSILISTSVYILLGLIGGMAFQIDKNSDIITVINQSDQKNWLTIASTYIFPVAVLVTSIPIYTIVVRYNLIRSGHCKK</sequence>
<evidence type="ECO:0000313" key="1">
    <source>
        <dbReference type="EMBL" id="CAG8766920.1"/>
    </source>
</evidence>
<organism evidence="1 2">
    <name type="scientific">Racocetra persica</name>
    <dbReference type="NCBI Taxonomy" id="160502"/>
    <lineage>
        <taxon>Eukaryota</taxon>
        <taxon>Fungi</taxon>
        <taxon>Fungi incertae sedis</taxon>
        <taxon>Mucoromycota</taxon>
        <taxon>Glomeromycotina</taxon>
        <taxon>Glomeromycetes</taxon>
        <taxon>Diversisporales</taxon>
        <taxon>Gigasporaceae</taxon>
        <taxon>Racocetra</taxon>
    </lineage>
</organism>
<comment type="caution">
    <text evidence="1">The sequence shown here is derived from an EMBL/GenBank/DDBJ whole genome shotgun (WGS) entry which is preliminary data.</text>
</comment>
<proteinExistence type="predicted"/>
<dbReference type="EMBL" id="CAJVQC010038752">
    <property type="protein sequence ID" value="CAG8766920.1"/>
    <property type="molecule type" value="Genomic_DNA"/>
</dbReference>
<accession>A0ACA9QWK4</accession>
<protein>
    <submittedName>
        <fullName evidence="1">10610_t:CDS:1</fullName>
    </submittedName>
</protein>
<name>A0ACA9QWK4_9GLOM</name>
<feature type="non-terminal residue" evidence="1">
    <location>
        <position position="288"/>
    </location>
</feature>
<reference evidence="1" key="1">
    <citation type="submission" date="2021-06" db="EMBL/GenBank/DDBJ databases">
        <authorList>
            <person name="Kallberg Y."/>
            <person name="Tangrot J."/>
            <person name="Rosling A."/>
        </authorList>
    </citation>
    <scope>NUCLEOTIDE SEQUENCE</scope>
    <source>
        <strain evidence="1">MA461A</strain>
    </source>
</reference>
<keyword evidence="2" id="KW-1185">Reference proteome</keyword>
<gene>
    <name evidence="1" type="ORF">RPERSI_LOCUS15913</name>
</gene>
<dbReference type="Proteomes" id="UP000789920">
    <property type="component" value="Unassembled WGS sequence"/>
</dbReference>
<evidence type="ECO:0000313" key="2">
    <source>
        <dbReference type="Proteomes" id="UP000789920"/>
    </source>
</evidence>